<keyword evidence="5" id="KW-1185">Reference proteome</keyword>
<name>A0AA39CKX5_9EURO</name>
<keyword evidence="3" id="KW-0560">Oxidoreductase</keyword>
<comment type="similarity">
    <text evidence="1">Belongs to the short-chain dehydrogenases/reductases (SDR) family.</text>
</comment>
<keyword evidence="2" id="KW-0521">NADP</keyword>
<gene>
    <name evidence="4" type="ORF">H2200_004870</name>
</gene>
<accession>A0AA39CKX5</accession>
<dbReference type="Pfam" id="PF00106">
    <property type="entry name" value="adh_short"/>
    <property type="match status" value="1"/>
</dbReference>
<evidence type="ECO:0000256" key="3">
    <source>
        <dbReference type="ARBA" id="ARBA00023002"/>
    </source>
</evidence>
<evidence type="ECO:0000256" key="2">
    <source>
        <dbReference type="ARBA" id="ARBA00022857"/>
    </source>
</evidence>
<organism evidence="4 5">
    <name type="scientific">Cladophialophora chaetospira</name>
    <dbReference type="NCBI Taxonomy" id="386627"/>
    <lineage>
        <taxon>Eukaryota</taxon>
        <taxon>Fungi</taxon>
        <taxon>Dikarya</taxon>
        <taxon>Ascomycota</taxon>
        <taxon>Pezizomycotina</taxon>
        <taxon>Eurotiomycetes</taxon>
        <taxon>Chaetothyriomycetidae</taxon>
        <taxon>Chaetothyriales</taxon>
        <taxon>Herpotrichiellaceae</taxon>
        <taxon>Cladophialophora</taxon>
    </lineage>
</organism>
<dbReference type="GO" id="GO:0016491">
    <property type="term" value="F:oxidoreductase activity"/>
    <property type="evidence" value="ECO:0007669"/>
    <property type="project" value="UniProtKB-KW"/>
</dbReference>
<dbReference type="PRINTS" id="PR00081">
    <property type="entry name" value="GDHRDH"/>
</dbReference>
<proteinExistence type="inferred from homology"/>
<protein>
    <recommendedName>
        <fullName evidence="6">NAD(P)-binding protein</fullName>
    </recommendedName>
</protein>
<dbReference type="Gene3D" id="3.40.50.720">
    <property type="entry name" value="NAD(P)-binding Rossmann-like Domain"/>
    <property type="match status" value="1"/>
</dbReference>
<evidence type="ECO:0000313" key="5">
    <source>
        <dbReference type="Proteomes" id="UP001172673"/>
    </source>
</evidence>
<evidence type="ECO:0000313" key="4">
    <source>
        <dbReference type="EMBL" id="KAJ9611686.1"/>
    </source>
</evidence>
<dbReference type="InterPro" id="IPR051468">
    <property type="entry name" value="Fungal_SecMetab_SDRs"/>
</dbReference>
<dbReference type="AlphaFoldDB" id="A0AA39CKX5"/>
<sequence length="249" mass="26109">MPSPTVVLITGAGRGIGKALATAYLSLPGHVVIGALRDPKGMQAEQLRSFPVASGSRLLLVGIENKNLLGPKKAIEEVEAAGIDHVDIVIANSAVSVGSGPLEAVDPKVFTESFNINVVSGLVLFQAVHKLLTKSSAPKWVSISSRGGSTAAPLPWYPYAAAYCMSKAAQNWFSQTLHVGYQSLTAFAVHPGFVATDMGIAAAVASGIALPKTSSEESAKNIIHLIGQATRESTSGKFFDVDTREEIPW</sequence>
<dbReference type="InterPro" id="IPR002347">
    <property type="entry name" value="SDR_fam"/>
</dbReference>
<dbReference type="InterPro" id="IPR036291">
    <property type="entry name" value="NAD(P)-bd_dom_sf"/>
</dbReference>
<dbReference type="PANTHER" id="PTHR43544">
    <property type="entry name" value="SHORT-CHAIN DEHYDROGENASE/REDUCTASE"/>
    <property type="match status" value="1"/>
</dbReference>
<comment type="caution">
    <text evidence="4">The sequence shown here is derived from an EMBL/GenBank/DDBJ whole genome shotgun (WGS) entry which is preliminary data.</text>
</comment>
<evidence type="ECO:0008006" key="6">
    <source>
        <dbReference type="Google" id="ProtNLM"/>
    </source>
</evidence>
<dbReference type="SUPFAM" id="SSF51735">
    <property type="entry name" value="NAD(P)-binding Rossmann-fold domains"/>
    <property type="match status" value="1"/>
</dbReference>
<dbReference type="GO" id="GO:0005737">
    <property type="term" value="C:cytoplasm"/>
    <property type="evidence" value="ECO:0007669"/>
    <property type="project" value="TreeGrafter"/>
</dbReference>
<dbReference type="EMBL" id="JAPDRK010000006">
    <property type="protein sequence ID" value="KAJ9611686.1"/>
    <property type="molecule type" value="Genomic_DNA"/>
</dbReference>
<dbReference type="PANTHER" id="PTHR43544:SF7">
    <property type="entry name" value="NADB-LER2"/>
    <property type="match status" value="1"/>
</dbReference>
<evidence type="ECO:0000256" key="1">
    <source>
        <dbReference type="ARBA" id="ARBA00006484"/>
    </source>
</evidence>
<reference evidence="4" key="1">
    <citation type="submission" date="2022-10" db="EMBL/GenBank/DDBJ databases">
        <title>Culturing micro-colonial fungi from biological soil crusts in the Mojave desert and describing Neophaeococcomyces mojavensis, and introducing the new genera and species Taxawa tesnikishii.</title>
        <authorList>
            <person name="Kurbessoian T."/>
            <person name="Stajich J.E."/>
        </authorList>
    </citation>
    <scope>NUCLEOTIDE SEQUENCE</scope>
    <source>
        <strain evidence="4">TK_41</strain>
    </source>
</reference>
<dbReference type="Proteomes" id="UP001172673">
    <property type="component" value="Unassembled WGS sequence"/>
</dbReference>